<proteinExistence type="predicted"/>
<reference evidence="1 2" key="1">
    <citation type="submission" date="2024-09" db="EMBL/GenBank/DDBJ databases">
        <title>Floridaenema gen nov. (Aerosakkonemataceae, Aerosakkonematales ord. nov., Cyanobacteria) from benthic tropical and subtropical fresh waters, with the description of four new species.</title>
        <authorList>
            <person name="Moretto J.A."/>
            <person name="Berthold D.E."/>
            <person name="Lefler F.W."/>
            <person name="Huang I.-S."/>
            <person name="Laughinghouse H. IV."/>
        </authorList>
    </citation>
    <scope>NUCLEOTIDE SEQUENCE [LARGE SCALE GENOMIC DNA]</scope>
    <source>
        <strain evidence="1 2">BLCC-F50</strain>
    </source>
</reference>
<organism evidence="1 2">
    <name type="scientific">Floridaenema flaviceps BLCC-F50</name>
    <dbReference type="NCBI Taxonomy" id="3153642"/>
    <lineage>
        <taxon>Bacteria</taxon>
        <taxon>Bacillati</taxon>
        <taxon>Cyanobacteriota</taxon>
        <taxon>Cyanophyceae</taxon>
        <taxon>Oscillatoriophycideae</taxon>
        <taxon>Aerosakkonematales</taxon>
        <taxon>Aerosakkonemataceae</taxon>
        <taxon>Floridanema</taxon>
        <taxon>Floridanema flaviceps</taxon>
    </lineage>
</organism>
<name>A0ABV4XLT2_9CYAN</name>
<keyword evidence="2" id="KW-1185">Reference proteome</keyword>
<sequence length="153" mass="18051">MKLQRYRFNRKVGIIYKESQTNQLIEIGRQMQVIILWASEPVFGQPFPHLPAQDWIQLTFLDHQGDWCYAVLNSGTTNSLYPWIQYRREIYKRSHQLFEILTTISFDSTESDNQWFDYSFSGKNGKPGLGERMRSLIKQSTFPLVDIDLNLPI</sequence>
<dbReference type="RefSeq" id="WP_413261626.1">
    <property type="nucleotide sequence ID" value="NZ_JBHFNR010000019.1"/>
</dbReference>
<comment type="caution">
    <text evidence="1">The sequence shown here is derived from an EMBL/GenBank/DDBJ whole genome shotgun (WGS) entry which is preliminary data.</text>
</comment>
<accession>A0ABV4XLT2</accession>
<evidence type="ECO:0000313" key="2">
    <source>
        <dbReference type="Proteomes" id="UP001576784"/>
    </source>
</evidence>
<gene>
    <name evidence="1" type="ORF">ACE1CI_03280</name>
</gene>
<dbReference type="EMBL" id="JBHFNR010000019">
    <property type="protein sequence ID" value="MFB2891949.1"/>
    <property type="molecule type" value="Genomic_DNA"/>
</dbReference>
<dbReference type="Proteomes" id="UP001576784">
    <property type="component" value="Unassembled WGS sequence"/>
</dbReference>
<protein>
    <submittedName>
        <fullName evidence="1">Uncharacterized protein</fullName>
    </submittedName>
</protein>
<evidence type="ECO:0000313" key="1">
    <source>
        <dbReference type="EMBL" id="MFB2891949.1"/>
    </source>
</evidence>